<name>A0A563W4J7_9CYAN</name>
<evidence type="ECO:0000313" key="2">
    <source>
        <dbReference type="Proteomes" id="UP000320055"/>
    </source>
</evidence>
<evidence type="ECO:0000313" key="1">
    <source>
        <dbReference type="EMBL" id="VEP18567.1"/>
    </source>
</evidence>
<gene>
    <name evidence="1" type="ORF">H1P_810029</name>
</gene>
<accession>A0A563W4J7</accession>
<proteinExistence type="predicted"/>
<dbReference type="Proteomes" id="UP000320055">
    <property type="component" value="Unassembled WGS sequence"/>
</dbReference>
<reference evidence="1 2" key="1">
    <citation type="submission" date="2019-01" db="EMBL/GenBank/DDBJ databases">
        <authorList>
            <person name="Brito A."/>
        </authorList>
    </citation>
    <scope>NUCLEOTIDE SEQUENCE [LARGE SCALE GENOMIC DNA]</scope>
    <source>
        <strain evidence="1">1</strain>
    </source>
</reference>
<sequence>MSKVSKKSAQLEKVTVQKDCDFTENAQLSVKDLETVSGGIAASCSGTFTATVSR</sequence>
<dbReference type="EMBL" id="CAACVJ010000689">
    <property type="protein sequence ID" value="VEP18567.1"/>
    <property type="molecule type" value="Genomic_DNA"/>
</dbReference>
<protein>
    <submittedName>
        <fullName evidence="1">Uncharacterized protein</fullName>
    </submittedName>
</protein>
<organism evidence="1 2">
    <name type="scientific">Hyella patelloides LEGE 07179</name>
    <dbReference type="NCBI Taxonomy" id="945734"/>
    <lineage>
        <taxon>Bacteria</taxon>
        <taxon>Bacillati</taxon>
        <taxon>Cyanobacteriota</taxon>
        <taxon>Cyanophyceae</taxon>
        <taxon>Pleurocapsales</taxon>
        <taxon>Hyellaceae</taxon>
        <taxon>Hyella</taxon>
    </lineage>
</organism>
<keyword evidence="2" id="KW-1185">Reference proteome</keyword>
<dbReference type="RefSeq" id="WP_186375955.1">
    <property type="nucleotide sequence ID" value="NZ_LR213839.1"/>
</dbReference>
<dbReference type="AlphaFoldDB" id="A0A563W4J7"/>